<evidence type="ECO:0000256" key="2">
    <source>
        <dbReference type="ARBA" id="ARBA00022543"/>
    </source>
</evidence>
<evidence type="ECO:0000256" key="13">
    <source>
        <dbReference type="ARBA" id="ARBA00023305"/>
    </source>
</evidence>
<dbReference type="PANTHER" id="PTHR24240">
    <property type="entry name" value="OPSIN"/>
    <property type="match status" value="1"/>
</dbReference>
<feature type="transmembrane region" description="Helical" evidence="14">
    <location>
        <begin position="256"/>
        <end position="276"/>
    </location>
</feature>
<feature type="transmembrane region" description="Helical" evidence="14">
    <location>
        <begin position="303"/>
        <end position="327"/>
    </location>
</feature>
<keyword evidence="2 14" id="KW-0600">Photoreceptor protein</keyword>
<dbReference type="GO" id="GO:0007601">
    <property type="term" value="P:visual perception"/>
    <property type="evidence" value="ECO:0007669"/>
    <property type="project" value="UniProtKB-KW"/>
</dbReference>
<evidence type="ECO:0000259" key="16">
    <source>
        <dbReference type="PROSITE" id="PS50262"/>
    </source>
</evidence>
<organism evidence="17">
    <name type="scientific">Eoperipatus sp. LH-2012</name>
    <dbReference type="NCBI Taxonomy" id="1198996"/>
    <lineage>
        <taxon>Eukaryota</taxon>
        <taxon>Metazoa</taxon>
        <taxon>Ecdysozoa</taxon>
        <taxon>Onychophora</taxon>
        <taxon>Udeonychophora</taxon>
        <taxon>Euonychophora</taxon>
        <taxon>Peripatidae</taxon>
        <taxon>Eoperipatus</taxon>
    </lineage>
</organism>
<dbReference type="SMART" id="SM01381">
    <property type="entry name" value="7TM_GPCR_Srsx"/>
    <property type="match status" value="1"/>
</dbReference>
<name>I6RAP7_9BILA</name>
<dbReference type="SUPFAM" id="SSF81321">
    <property type="entry name" value="Family A G protein-coupled receptor-like"/>
    <property type="match status" value="1"/>
</dbReference>
<feature type="compositionally biased region" description="Basic and acidic residues" evidence="15">
    <location>
        <begin position="562"/>
        <end position="578"/>
    </location>
</feature>
<dbReference type="EMBL" id="JQ780372">
    <property type="protein sequence ID" value="AFM43711.1"/>
    <property type="molecule type" value="mRNA"/>
</dbReference>
<dbReference type="AlphaFoldDB" id="I6RAP7"/>
<dbReference type="GO" id="GO:0016020">
    <property type="term" value="C:membrane"/>
    <property type="evidence" value="ECO:0007669"/>
    <property type="project" value="UniProtKB-SubCell"/>
</dbReference>
<feature type="transmembrane region" description="Helical" evidence="14">
    <location>
        <begin position="176"/>
        <end position="198"/>
    </location>
</feature>
<keyword evidence="3 14" id="KW-0716">Sensory transduction</keyword>
<evidence type="ECO:0000256" key="14">
    <source>
        <dbReference type="RuleBase" id="RU004951"/>
    </source>
</evidence>
<dbReference type="PRINTS" id="PR00577">
    <property type="entry name" value="OPSINRH3RH4"/>
</dbReference>
<feature type="transmembrane region" description="Helical" evidence="14">
    <location>
        <begin position="140"/>
        <end position="164"/>
    </location>
</feature>
<evidence type="ECO:0000256" key="7">
    <source>
        <dbReference type="ARBA" id="ARBA00022991"/>
    </source>
</evidence>
<dbReference type="FunFam" id="1.20.1070.10:FF:000044">
    <property type="entry name" value="Opsin, ultraviolet-sensitive"/>
    <property type="match status" value="1"/>
</dbReference>
<dbReference type="PRINTS" id="PR00238">
    <property type="entry name" value="OPSIN"/>
</dbReference>
<reference evidence="17" key="1">
    <citation type="journal article" date="2012" name="Mol. Biol. Evol.">
        <title>Opsins in onychophora (velvet worms) suggest a single origin and subsequent diversification of visual pigments in arthropods.</title>
        <authorList>
            <person name="Hering L."/>
            <person name="Henze M.J."/>
            <person name="Kohler M."/>
            <person name="Kelber A."/>
            <person name="Bleidorn C."/>
            <person name="Leschke M."/>
            <person name="Nickel B."/>
            <person name="Meyer M."/>
            <person name="Kircher M."/>
            <person name="Sunnucks P."/>
            <person name="Mayer G."/>
        </authorList>
    </citation>
    <scope>NUCLEOTIDE SEQUENCE</scope>
    <source>
        <strain evidence="17">EO2011</strain>
    </source>
</reference>
<dbReference type="InterPro" id="IPR017452">
    <property type="entry name" value="GPCR_Rhodpsn_7TM"/>
</dbReference>
<accession>I6RAP7</accession>
<dbReference type="GO" id="GO:0007602">
    <property type="term" value="P:phototransduction"/>
    <property type="evidence" value="ECO:0007669"/>
    <property type="project" value="UniProtKB-KW"/>
</dbReference>
<keyword evidence="4 14" id="KW-0812">Transmembrane</keyword>
<evidence type="ECO:0000256" key="1">
    <source>
        <dbReference type="ARBA" id="ARBA00004141"/>
    </source>
</evidence>
<keyword evidence="8 14" id="KW-0297">G-protein coupled receptor</keyword>
<dbReference type="GO" id="GO:0004930">
    <property type="term" value="F:G protein-coupled receptor activity"/>
    <property type="evidence" value="ECO:0007669"/>
    <property type="project" value="UniProtKB-KW"/>
</dbReference>
<dbReference type="PROSITE" id="PS00237">
    <property type="entry name" value="G_PROTEIN_RECEP_F1_1"/>
    <property type="match status" value="1"/>
</dbReference>
<evidence type="ECO:0000256" key="15">
    <source>
        <dbReference type="SAM" id="MobiDB-lite"/>
    </source>
</evidence>
<feature type="compositionally biased region" description="Basic and acidic residues" evidence="15">
    <location>
        <begin position="529"/>
        <end position="546"/>
    </location>
</feature>
<sequence length="790" mass="90037">MEFSQYAVLKKNVFTSSVILTPQSTFTIFTSTASETQVLSNEITHIETTLQQVPTVVSATVTSPYSTIMATSIAFMSSKEPDIVTNSNEVATEEVLTIWHNATDFLLNVSTLWKPDYIPKDLWVHPHWYQFPQQSELMHFIFGLCICFLGILSVVGNFFVMWIFAGTKSLRTPSNIFVINLAFSDFMMMATNFPIYVYNSYFKYWALGPFVCEIYGFCGAFFGTLSIVTMAVISVDRYYVIVKPFIVMRKMNRNRAIAIIASVWIYVLAWCLPPFFGWNAYVPEGFLTTCSFDSLSEGFYNRAFVFGLFMGAYVLPLTIILYCYFYIFKEVAKHEAEFKKKAKEMNVASLRGNEEFMKKRREIKTAKIALTIIFLWIFAWTPYAVVALMGIFTDHSKITPLVSNLPAVFAKTASVYNPIVYAISHPKFRSALRKKFPWLICIPLEESKGAAAEQSSASISRQSSIVSNLDSVRGGSIQDPTEREPVESKTKVKNNEDENLYHDVEITKTSDNIEMKSITRRSSPVKSTTKSEESTNKNQEISEKIQKQPHPQVEQSIQNIKECSKAESTDGNAKDSEPSKNGISVPGASDPGTLQDINKEIIQNNMDPDIYYNKSLCEIKVENKNLLKIENKINDPAENYNHINPEQECYDTPIKIFISKENINSLPNQEYSYNNLDSSCYNAIQKRIQLENLLIPSYPPDLANYMNYFDPDPDEITISNMSLIFDQKQKVKLSKKFSFPILKSNYFDNINAKRNKFVHATQSFPGNSKYRKNLSILLQKSQEQHPTPSK</sequence>
<dbReference type="PROSITE" id="PS00238">
    <property type="entry name" value="OPSIN"/>
    <property type="match status" value="1"/>
</dbReference>
<keyword evidence="10" id="KW-1015">Disulfide bond</keyword>
<dbReference type="InterPro" id="IPR000276">
    <property type="entry name" value="GPCR_Rhodpsn"/>
</dbReference>
<keyword evidence="11 14" id="KW-0675">Receptor</keyword>
<keyword evidence="7 14" id="KW-0157">Chromophore</keyword>
<comment type="subcellular location">
    <subcellularLocation>
        <location evidence="1 14">Membrane</location>
        <topology evidence="1 14">Multi-pass membrane protein</topology>
    </subcellularLocation>
</comment>
<evidence type="ECO:0000256" key="8">
    <source>
        <dbReference type="ARBA" id="ARBA00023040"/>
    </source>
</evidence>
<keyword evidence="12 14" id="KW-0807">Transducer</keyword>
<evidence type="ECO:0000256" key="3">
    <source>
        <dbReference type="ARBA" id="ARBA00022606"/>
    </source>
</evidence>
<dbReference type="PRINTS" id="PR00237">
    <property type="entry name" value="GPCRRHODOPSN"/>
</dbReference>
<feature type="transmembrane region" description="Helical" evidence="14">
    <location>
        <begin position="214"/>
        <end position="235"/>
    </location>
</feature>
<dbReference type="Gene3D" id="1.20.1070.10">
    <property type="entry name" value="Rhodopsin 7-helix transmembrane proteins"/>
    <property type="match status" value="1"/>
</dbReference>
<evidence type="ECO:0000256" key="9">
    <source>
        <dbReference type="ARBA" id="ARBA00023136"/>
    </source>
</evidence>
<evidence type="ECO:0000256" key="4">
    <source>
        <dbReference type="ARBA" id="ARBA00022692"/>
    </source>
</evidence>
<dbReference type="InterPro" id="IPR027430">
    <property type="entry name" value="Retinal_BS"/>
</dbReference>
<evidence type="ECO:0000256" key="11">
    <source>
        <dbReference type="ARBA" id="ARBA00023170"/>
    </source>
</evidence>
<comment type="similarity">
    <text evidence="14">Belongs to the G-protein coupled receptor 1 family. Opsin subfamily.</text>
</comment>
<evidence type="ECO:0000256" key="6">
    <source>
        <dbReference type="ARBA" id="ARBA00022989"/>
    </source>
</evidence>
<evidence type="ECO:0000313" key="17">
    <source>
        <dbReference type="EMBL" id="AFM43711.1"/>
    </source>
</evidence>
<feature type="domain" description="G-protein coupled receptors family 1 profile" evidence="16">
    <location>
        <begin position="156"/>
        <end position="421"/>
    </location>
</feature>
<protein>
    <submittedName>
        <fullName evidence="17">Onychopsin</fullName>
    </submittedName>
</protein>
<dbReference type="Pfam" id="PF00001">
    <property type="entry name" value="7tm_1"/>
    <property type="match status" value="1"/>
</dbReference>
<evidence type="ECO:0000256" key="10">
    <source>
        <dbReference type="ARBA" id="ARBA00023157"/>
    </source>
</evidence>
<dbReference type="GO" id="GO:0009881">
    <property type="term" value="F:photoreceptor activity"/>
    <property type="evidence" value="ECO:0007669"/>
    <property type="project" value="UniProtKB-KW"/>
</dbReference>
<feature type="region of interest" description="Disordered" evidence="15">
    <location>
        <begin position="470"/>
        <end position="594"/>
    </location>
</feature>
<comment type="caution">
    <text evidence="14">Lacks conserved residue(s) required for the propagation of feature annotation.</text>
</comment>
<evidence type="ECO:0000256" key="12">
    <source>
        <dbReference type="ARBA" id="ARBA00023224"/>
    </source>
</evidence>
<dbReference type="CDD" id="cd15079">
    <property type="entry name" value="7tmA_photoreceptors_insect"/>
    <property type="match status" value="1"/>
</dbReference>
<feature type="transmembrane region" description="Helical" evidence="14">
    <location>
        <begin position="368"/>
        <end position="392"/>
    </location>
</feature>
<proteinExistence type="evidence at transcript level"/>
<keyword evidence="5 14" id="KW-0681">Retinal protein</keyword>
<dbReference type="PROSITE" id="PS50262">
    <property type="entry name" value="G_PROTEIN_RECEP_F1_2"/>
    <property type="match status" value="1"/>
</dbReference>
<dbReference type="InterPro" id="IPR050125">
    <property type="entry name" value="GPCR_opsins"/>
</dbReference>
<keyword evidence="13" id="KW-0844">Vision</keyword>
<keyword evidence="6 14" id="KW-1133">Transmembrane helix</keyword>
<dbReference type="InterPro" id="IPR001760">
    <property type="entry name" value="Opsin"/>
</dbReference>
<feature type="compositionally biased region" description="Basic and acidic residues" evidence="15">
    <location>
        <begin position="480"/>
        <end position="514"/>
    </location>
</feature>
<evidence type="ECO:0000256" key="5">
    <source>
        <dbReference type="ARBA" id="ARBA00022925"/>
    </source>
</evidence>
<keyword evidence="9 14" id="KW-0472">Membrane</keyword>